<feature type="compositionally biased region" description="Polar residues" evidence="3">
    <location>
        <begin position="70"/>
        <end position="79"/>
    </location>
</feature>
<dbReference type="STRING" id="1230905.A0A1G4JCH7"/>
<dbReference type="SMART" id="SM00360">
    <property type="entry name" value="RRM"/>
    <property type="match status" value="2"/>
</dbReference>
<keyword evidence="1 2" id="KW-0694">RNA-binding</keyword>
<protein>
    <submittedName>
        <fullName evidence="5">LAMI_0D07756g1_1</fullName>
    </submittedName>
</protein>
<feature type="compositionally biased region" description="Polar residues" evidence="3">
    <location>
        <begin position="494"/>
        <end position="512"/>
    </location>
</feature>
<dbReference type="Pfam" id="PF00076">
    <property type="entry name" value="RRM_1"/>
    <property type="match status" value="2"/>
</dbReference>
<feature type="compositionally biased region" description="Polar residues" evidence="3">
    <location>
        <begin position="30"/>
        <end position="46"/>
    </location>
</feature>
<dbReference type="OrthoDB" id="410044at2759"/>
<evidence type="ECO:0000313" key="5">
    <source>
        <dbReference type="EMBL" id="SCU87856.1"/>
    </source>
</evidence>
<evidence type="ECO:0000313" key="6">
    <source>
        <dbReference type="Proteomes" id="UP000191024"/>
    </source>
</evidence>
<dbReference type="InterPro" id="IPR035979">
    <property type="entry name" value="RBD_domain_sf"/>
</dbReference>
<dbReference type="AlphaFoldDB" id="A0A1G4JCH7"/>
<evidence type="ECO:0000256" key="2">
    <source>
        <dbReference type="PROSITE-ProRule" id="PRU00176"/>
    </source>
</evidence>
<reference evidence="5 6" key="1">
    <citation type="submission" date="2016-03" db="EMBL/GenBank/DDBJ databases">
        <authorList>
            <person name="Devillers H."/>
        </authorList>
    </citation>
    <scope>NUCLEOTIDE SEQUENCE [LARGE SCALE GENOMIC DNA]</scope>
    <source>
        <strain evidence="5">CBS 11717</strain>
    </source>
</reference>
<dbReference type="EMBL" id="LT598463">
    <property type="protein sequence ID" value="SCU87856.1"/>
    <property type="molecule type" value="Genomic_DNA"/>
</dbReference>
<dbReference type="PROSITE" id="PS50102">
    <property type="entry name" value="RRM"/>
    <property type="match status" value="2"/>
</dbReference>
<dbReference type="Gene3D" id="3.30.70.330">
    <property type="match status" value="2"/>
</dbReference>
<feature type="domain" description="RRM" evidence="4">
    <location>
        <begin position="317"/>
        <end position="391"/>
    </location>
</feature>
<dbReference type="InterPro" id="IPR052462">
    <property type="entry name" value="SLIRP/GR-RBP-like"/>
</dbReference>
<evidence type="ECO:0000256" key="3">
    <source>
        <dbReference type="SAM" id="MobiDB-lite"/>
    </source>
</evidence>
<dbReference type="PANTHER" id="PTHR48027">
    <property type="entry name" value="HETEROGENEOUS NUCLEAR RIBONUCLEOPROTEIN 87F-RELATED"/>
    <property type="match status" value="1"/>
</dbReference>
<dbReference type="SUPFAM" id="SSF54928">
    <property type="entry name" value="RNA-binding domain, RBD"/>
    <property type="match status" value="2"/>
</dbReference>
<gene>
    <name evidence="5" type="ORF">LAMI_0D07756G</name>
</gene>
<feature type="region of interest" description="Disordered" evidence="3">
    <location>
        <begin position="1"/>
        <end position="83"/>
    </location>
</feature>
<accession>A0A1G4JCH7</accession>
<evidence type="ECO:0000256" key="1">
    <source>
        <dbReference type="ARBA" id="ARBA00022884"/>
    </source>
</evidence>
<evidence type="ECO:0000259" key="4">
    <source>
        <dbReference type="PROSITE" id="PS50102"/>
    </source>
</evidence>
<feature type="compositionally biased region" description="Polar residues" evidence="3">
    <location>
        <begin position="415"/>
        <end position="424"/>
    </location>
</feature>
<dbReference type="InterPro" id="IPR000504">
    <property type="entry name" value="RRM_dom"/>
</dbReference>
<feature type="region of interest" description="Disordered" evidence="3">
    <location>
        <begin position="402"/>
        <end position="447"/>
    </location>
</feature>
<name>A0A1G4JCH7_9SACH</name>
<dbReference type="Proteomes" id="UP000191024">
    <property type="component" value="Chromosome D"/>
</dbReference>
<feature type="compositionally biased region" description="Acidic residues" evidence="3">
    <location>
        <begin position="48"/>
        <end position="69"/>
    </location>
</feature>
<dbReference type="GO" id="GO:0003723">
    <property type="term" value="F:RNA binding"/>
    <property type="evidence" value="ECO:0007669"/>
    <property type="project" value="UniProtKB-UniRule"/>
</dbReference>
<feature type="domain" description="RRM" evidence="4">
    <location>
        <begin position="89"/>
        <end position="168"/>
    </location>
</feature>
<feature type="compositionally biased region" description="Polar residues" evidence="3">
    <location>
        <begin position="519"/>
        <end position="528"/>
    </location>
</feature>
<organism evidence="5 6">
    <name type="scientific">Lachancea mirantina</name>
    <dbReference type="NCBI Taxonomy" id="1230905"/>
    <lineage>
        <taxon>Eukaryota</taxon>
        <taxon>Fungi</taxon>
        <taxon>Dikarya</taxon>
        <taxon>Ascomycota</taxon>
        <taxon>Saccharomycotina</taxon>
        <taxon>Saccharomycetes</taxon>
        <taxon>Saccharomycetales</taxon>
        <taxon>Saccharomycetaceae</taxon>
        <taxon>Lachancea</taxon>
    </lineage>
</organism>
<feature type="region of interest" description="Disordered" evidence="3">
    <location>
        <begin position="485"/>
        <end position="533"/>
    </location>
</feature>
<keyword evidence="6" id="KW-1185">Reference proteome</keyword>
<proteinExistence type="predicted"/>
<dbReference type="InterPro" id="IPR012677">
    <property type="entry name" value="Nucleotide-bd_a/b_plait_sf"/>
</dbReference>
<sequence>MSLEQQPQPEPAPNGVAKERAKDDIASPPFNDNISQFLPTEVSCSGSDVEDETDDGGDDGDVEDADVEDTNGTAGTANSGAKFRGRPSSCVFVASLAASHTDDDLCISVTESFKKFGALTMVKVLRDPANRPYAFVQYTNDADARSALQQAQGSLLNGRTIRCEPARVNRTLFLYLRNQSESELAPMATSSNLGSEPLVISAHSVAALAEKFGEVEQIVASTDGFPLRHRGTVPHDKSFAWFIQFAYRDDAIRAFATLKSDRVWAVEWAQNIEAPSHLNIMNKLDSKDPNRIEDDLLDLSLQDQNVSAHETVTIDKKSIFVGQLSSTATHQSLHARFSRHGEILDLNLISKPNNVFAFIKFNSEEAAAAALEMENHAIFLNKTMHVQYREIGNHLRKVSRRQLQQQQQHQHHLNGNPSVFQSPRLNLAPPPINLGKRKQSQSLTSNPFASNSFLNHYSNYPIHELQPFTPPVNPKLRKNVEIASSTNKTEDSEINNSHSFATDATSNSSGSAGNPDEFASNSNTSRHYSSAGGMSYKKKYHDYKRRRHHYSHHNFDPYCYPQFYYPLEYSMAGVSSVPPPAPPLPPGTAGNQPYFMYYPFTPRSGIDYGEMQAILMNHIGTPMGPSMVPPPFSGPEIPSEAAVFGDQQRVEKQVLEY</sequence>